<accession>A0A6V7QH41</accession>
<organism evidence="1">
    <name type="scientific">Ananas comosus var. bracteatus</name>
    <name type="common">red pineapple</name>
    <dbReference type="NCBI Taxonomy" id="296719"/>
    <lineage>
        <taxon>Eukaryota</taxon>
        <taxon>Viridiplantae</taxon>
        <taxon>Streptophyta</taxon>
        <taxon>Embryophyta</taxon>
        <taxon>Tracheophyta</taxon>
        <taxon>Spermatophyta</taxon>
        <taxon>Magnoliopsida</taxon>
        <taxon>Liliopsida</taxon>
        <taxon>Poales</taxon>
        <taxon>Bromeliaceae</taxon>
        <taxon>Bromelioideae</taxon>
        <taxon>Ananas</taxon>
    </lineage>
</organism>
<evidence type="ECO:0000313" key="1">
    <source>
        <dbReference type="EMBL" id="CAD1842237.1"/>
    </source>
</evidence>
<name>A0A6V7QH41_ANACO</name>
<proteinExistence type="predicted"/>
<gene>
    <name evidence="1" type="ORF">CB5_LOCUS25448</name>
</gene>
<dbReference type="AlphaFoldDB" id="A0A6V7QH41"/>
<dbReference type="EMBL" id="LR862135">
    <property type="protein sequence ID" value="CAD1842237.1"/>
    <property type="molecule type" value="Genomic_DNA"/>
</dbReference>
<sequence>MAVETVNSPLSKLETLLKELFLASVWSITQLLPNNIIVGASHFWHILVSNAAFRFALFVPVRKMFCSSPQNPGIRATLRIIIDPPRRHNSCKAATAFSFPFGLPLLISPTRLVTDLSTETTALATLCCFNSSASAPAASSATNSFSSAPANTVTAPNSNKPTQHSGWVERLKRAITASFLPLVVPSFNKLANDSTAPGSSTILFLYS</sequence>
<reference evidence="1" key="1">
    <citation type="submission" date="2020-07" db="EMBL/GenBank/DDBJ databases">
        <authorList>
            <person name="Lin J."/>
        </authorList>
    </citation>
    <scope>NUCLEOTIDE SEQUENCE</scope>
</reference>
<protein>
    <submittedName>
        <fullName evidence="1">Uncharacterized protein</fullName>
    </submittedName>
</protein>